<evidence type="ECO:0000256" key="2">
    <source>
        <dbReference type="ARBA" id="ARBA00022723"/>
    </source>
</evidence>
<dbReference type="Proteomes" id="UP000619545">
    <property type="component" value="Unassembled WGS sequence"/>
</dbReference>
<dbReference type="AlphaFoldDB" id="A0A832TAK5"/>
<keyword evidence="4" id="KW-0411">Iron-sulfur</keyword>
<evidence type="ECO:0000259" key="5">
    <source>
        <dbReference type="PROSITE" id="PS51656"/>
    </source>
</evidence>
<proteinExistence type="predicted"/>
<evidence type="ECO:0000313" key="7">
    <source>
        <dbReference type="Proteomes" id="UP000619545"/>
    </source>
</evidence>
<dbReference type="GO" id="GO:0051539">
    <property type="term" value="F:4 iron, 4 sulfur cluster binding"/>
    <property type="evidence" value="ECO:0007669"/>
    <property type="project" value="UniProtKB-KW"/>
</dbReference>
<evidence type="ECO:0000256" key="3">
    <source>
        <dbReference type="ARBA" id="ARBA00023004"/>
    </source>
</evidence>
<comment type="caution">
    <text evidence="6">The sequence shown here is derived from an EMBL/GenBank/DDBJ whole genome shotgun (WGS) entry which is preliminary data.</text>
</comment>
<dbReference type="PROSITE" id="PS51656">
    <property type="entry name" value="4FE4S"/>
    <property type="match status" value="1"/>
</dbReference>
<dbReference type="PANTHER" id="PTHR36214:SF3">
    <property type="entry name" value="ACETYL-COA DECARBONYLASE_SYNTHASE COMPLEX SUBUNIT GAMMA"/>
    <property type="match status" value="1"/>
</dbReference>
<keyword evidence="2" id="KW-0479">Metal-binding</keyword>
<dbReference type="Pfam" id="PF04060">
    <property type="entry name" value="FeS"/>
    <property type="match status" value="1"/>
</dbReference>
<keyword evidence="3" id="KW-0408">Iron</keyword>
<accession>A0A832TAK5</accession>
<dbReference type="GO" id="GO:0046872">
    <property type="term" value="F:metal ion binding"/>
    <property type="evidence" value="ECO:0007669"/>
    <property type="project" value="UniProtKB-KW"/>
</dbReference>
<organism evidence="6 7">
    <name type="scientific">Methanopyrus kandleri</name>
    <dbReference type="NCBI Taxonomy" id="2320"/>
    <lineage>
        <taxon>Archaea</taxon>
        <taxon>Methanobacteriati</taxon>
        <taxon>Methanobacteriota</taxon>
        <taxon>Methanomada group</taxon>
        <taxon>Methanopyri</taxon>
        <taxon>Methanopyrales</taxon>
        <taxon>Methanopyraceae</taxon>
        <taxon>Methanopyrus</taxon>
    </lineage>
</organism>
<keyword evidence="1" id="KW-0004">4Fe-4S</keyword>
<feature type="domain" description="4Fe-4S" evidence="5">
    <location>
        <begin position="1"/>
        <end position="63"/>
    </location>
</feature>
<dbReference type="InterPro" id="IPR007202">
    <property type="entry name" value="4Fe-4S_dom"/>
</dbReference>
<name>A0A832TAK5_9EURY</name>
<evidence type="ECO:0000256" key="4">
    <source>
        <dbReference type="ARBA" id="ARBA00023014"/>
    </source>
</evidence>
<dbReference type="Gene3D" id="1.10.15.40">
    <property type="entry name" value="Electron transport complex subunit B, putative Fe-S cluster"/>
    <property type="match status" value="1"/>
</dbReference>
<protein>
    <recommendedName>
        <fullName evidence="5">4Fe-4S domain-containing protein</fullName>
    </recommendedName>
</protein>
<dbReference type="OMA" id="CMMQKVH"/>
<dbReference type="EMBL" id="DUJS01000002">
    <property type="protein sequence ID" value="HII69961.1"/>
    <property type="molecule type" value="Genomic_DNA"/>
</dbReference>
<sequence length="226" mass="25291">MTDSRSTEVSKLVELLPGFHCGACGYDRCDDFAEALVRGEAKLDDCPYLQTERFAEERRRLEKLLEEIGEAEGARPSITGVLDGYEADLVLSPLPDEPACREILHPFWSEADIEEGDVIRYRPWGCPTTHFARVLDAEKGLLTVHIVGPRHRLGETDFEYKDVGLCLVVGFEGIVSEGRVPNVGETVRFVPEHCMMQKVHSGVVIEAVGDRLRIECIDLKVWAPPK</sequence>
<evidence type="ECO:0000313" key="6">
    <source>
        <dbReference type="EMBL" id="HII69961.1"/>
    </source>
</evidence>
<gene>
    <name evidence="6" type="ORF">HA336_01845</name>
</gene>
<dbReference type="PANTHER" id="PTHR36214">
    <property type="match status" value="1"/>
</dbReference>
<evidence type="ECO:0000256" key="1">
    <source>
        <dbReference type="ARBA" id="ARBA00022485"/>
    </source>
</evidence>
<reference evidence="6" key="1">
    <citation type="journal article" date="2020" name="bioRxiv">
        <title>A rank-normalized archaeal taxonomy based on genome phylogeny resolves widespread incomplete and uneven classifications.</title>
        <authorList>
            <person name="Rinke C."/>
            <person name="Chuvochina M."/>
            <person name="Mussig A.J."/>
            <person name="Chaumeil P.-A."/>
            <person name="Waite D.W."/>
            <person name="Whitman W.B."/>
            <person name="Parks D.H."/>
            <person name="Hugenholtz P."/>
        </authorList>
    </citation>
    <scope>NUCLEOTIDE SEQUENCE</scope>
    <source>
        <strain evidence="6">UBA8853</strain>
    </source>
</reference>
<dbReference type="InterPro" id="IPR051069">
    <property type="entry name" value="ACDS_complex_subunit"/>
</dbReference>